<evidence type="ECO:0000256" key="4">
    <source>
        <dbReference type="ARBA" id="ARBA00022519"/>
    </source>
</evidence>
<evidence type="ECO:0000256" key="3">
    <source>
        <dbReference type="ARBA" id="ARBA00022475"/>
    </source>
</evidence>
<keyword evidence="4 9" id="KW-0997">Cell inner membrane</keyword>
<gene>
    <name evidence="11" type="ORF">SAMN05444959_1136</name>
</gene>
<dbReference type="GO" id="GO:0022857">
    <property type="term" value="F:transmembrane transporter activity"/>
    <property type="evidence" value="ECO:0007669"/>
    <property type="project" value="UniProtKB-UniRule"/>
</dbReference>
<dbReference type="InterPro" id="IPR055348">
    <property type="entry name" value="DctQ"/>
</dbReference>
<keyword evidence="2 9" id="KW-0813">Transport</keyword>
<dbReference type="GO" id="GO:0005886">
    <property type="term" value="C:plasma membrane"/>
    <property type="evidence" value="ECO:0007669"/>
    <property type="project" value="UniProtKB-SubCell"/>
</dbReference>
<evidence type="ECO:0000313" key="11">
    <source>
        <dbReference type="EMBL" id="SNT75755.1"/>
    </source>
</evidence>
<comment type="function">
    <text evidence="9">Part of the tripartite ATP-independent periplasmic (TRAP) transport system.</text>
</comment>
<feature type="transmembrane region" description="Helical" evidence="9">
    <location>
        <begin position="97"/>
        <end position="115"/>
    </location>
</feature>
<dbReference type="Pfam" id="PF04290">
    <property type="entry name" value="DctQ"/>
    <property type="match status" value="1"/>
</dbReference>
<evidence type="ECO:0000259" key="10">
    <source>
        <dbReference type="Pfam" id="PF04290"/>
    </source>
</evidence>
<proteinExistence type="inferred from homology"/>
<comment type="similarity">
    <text evidence="8 9">Belongs to the TRAP transporter small permease family.</text>
</comment>
<evidence type="ECO:0000256" key="9">
    <source>
        <dbReference type="RuleBase" id="RU369079"/>
    </source>
</evidence>
<dbReference type="PANTHER" id="PTHR35011">
    <property type="entry name" value="2,3-DIKETO-L-GULONATE TRAP TRANSPORTER SMALL PERMEASE PROTEIN YIAM"/>
    <property type="match status" value="1"/>
</dbReference>
<feature type="transmembrane region" description="Helical" evidence="9">
    <location>
        <begin position="26"/>
        <end position="47"/>
    </location>
</feature>
<feature type="transmembrane region" description="Helical" evidence="9">
    <location>
        <begin position="59"/>
        <end position="76"/>
    </location>
</feature>
<dbReference type="OrthoDB" id="4964541at2"/>
<dbReference type="PANTHER" id="PTHR35011:SF2">
    <property type="entry name" value="2,3-DIKETO-L-GULONATE TRAP TRANSPORTER SMALL PERMEASE PROTEIN YIAM"/>
    <property type="match status" value="1"/>
</dbReference>
<name>A0A239PZS7_9RHOB</name>
<dbReference type="Proteomes" id="UP000198307">
    <property type="component" value="Unassembled WGS sequence"/>
</dbReference>
<accession>A0A239PZS7</accession>
<comment type="subunit">
    <text evidence="9">The complex comprises the extracytoplasmic solute receptor protein and the two transmembrane proteins.</text>
</comment>
<reference evidence="11 12" key="1">
    <citation type="submission" date="2017-07" db="EMBL/GenBank/DDBJ databases">
        <authorList>
            <person name="Sun Z.S."/>
            <person name="Albrecht U."/>
            <person name="Echele G."/>
            <person name="Lee C.C."/>
        </authorList>
    </citation>
    <scope>NUCLEOTIDE SEQUENCE [LARGE SCALE GENOMIC DNA]</scope>
    <source>
        <strain evidence="11 12">DSM 14827</strain>
    </source>
</reference>
<feature type="transmembrane region" description="Helical" evidence="9">
    <location>
        <begin position="135"/>
        <end position="161"/>
    </location>
</feature>
<comment type="subcellular location">
    <subcellularLocation>
        <location evidence="1 9">Cell inner membrane</location>
        <topology evidence="1 9">Multi-pass membrane protein</topology>
    </subcellularLocation>
</comment>
<organism evidence="11 12">
    <name type="scientific">Paracoccus seriniphilus</name>
    <dbReference type="NCBI Taxonomy" id="184748"/>
    <lineage>
        <taxon>Bacteria</taxon>
        <taxon>Pseudomonadati</taxon>
        <taxon>Pseudomonadota</taxon>
        <taxon>Alphaproteobacteria</taxon>
        <taxon>Rhodobacterales</taxon>
        <taxon>Paracoccaceae</taxon>
        <taxon>Paracoccus</taxon>
    </lineage>
</organism>
<dbReference type="GO" id="GO:0015740">
    <property type="term" value="P:C4-dicarboxylate transport"/>
    <property type="evidence" value="ECO:0007669"/>
    <property type="project" value="TreeGrafter"/>
</dbReference>
<keyword evidence="7 9" id="KW-0472">Membrane</keyword>
<evidence type="ECO:0000256" key="1">
    <source>
        <dbReference type="ARBA" id="ARBA00004429"/>
    </source>
</evidence>
<dbReference type="InterPro" id="IPR007387">
    <property type="entry name" value="TRAP_DctQ"/>
</dbReference>
<evidence type="ECO:0000256" key="8">
    <source>
        <dbReference type="ARBA" id="ARBA00038436"/>
    </source>
</evidence>
<sequence>MIPSNRTDALGALARTEGIIMQAMKWAIVIGMAAMVVVVFLQIASRYLLSISLGWSEEVARLLFISIVFLGAAVLARQQAHLTVTVILDQCGWRLRAALTALASLVGLVCSTYLVRGGWTTMLREWDQRTPALQIPMGIIFFIILFAVTLMTLWLFVVTVINIRDVIKGEHA</sequence>
<keyword evidence="5 9" id="KW-0812">Transmembrane</keyword>
<feature type="domain" description="Tripartite ATP-independent periplasmic transporters DctQ component" evidence="10">
    <location>
        <begin position="35"/>
        <end position="158"/>
    </location>
</feature>
<evidence type="ECO:0000256" key="2">
    <source>
        <dbReference type="ARBA" id="ARBA00022448"/>
    </source>
</evidence>
<dbReference type="AlphaFoldDB" id="A0A239PZS7"/>
<keyword evidence="12" id="KW-1185">Reference proteome</keyword>
<dbReference type="RefSeq" id="WP_089345216.1">
    <property type="nucleotide sequence ID" value="NZ_CP067132.1"/>
</dbReference>
<keyword evidence="6 9" id="KW-1133">Transmembrane helix</keyword>
<protein>
    <recommendedName>
        <fullName evidence="9">TRAP transporter small permease protein</fullName>
    </recommendedName>
</protein>
<dbReference type="EMBL" id="FZQB01000013">
    <property type="protein sequence ID" value="SNT75755.1"/>
    <property type="molecule type" value="Genomic_DNA"/>
</dbReference>
<evidence type="ECO:0000256" key="5">
    <source>
        <dbReference type="ARBA" id="ARBA00022692"/>
    </source>
</evidence>
<evidence type="ECO:0000313" key="12">
    <source>
        <dbReference type="Proteomes" id="UP000198307"/>
    </source>
</evidence>
<evidence type="ECO:0000256" key="6">
    <source>
        <dbReference type="ARBA" id="ARBA00022989"/>
    </source>
</evidence>
<keyword evidence="3" id="KW-1003">Cell membrane</keyword>
<evidence type="ECO:0000256" key="7">
    <source>
        <dbReference type="ARBA" id="ARBA00023136"/>
    </source>
</evidence>